<accession>A0A7S2YQ38</accession>
<evidence type="ECO:0000256" key="1">
    <source>
        <dbReference type="SAM" id="MobiDB-lite"/>
    </source>
</evidence>
<dbReference type="AlphaFoldDB" id="A0A7S2YQ38"/>
<dbReference type="Gene3D" id="3.40.1740.10">
    <property type="entry name" value="VC0467-like"/>
    <property type="match status" value="1"/>
</dbReference>
<reference evidence="2" key="1">
    <citation type="submission" date="2021-01" db="EMBL/GenBank/DDBJ databases">
        <authorList>
            <person name="Corre E."/>
            <person name="Pelletier E."/>
            <person name="Niang G."/>
            <person name="Scheremetjew M."/>
            <person name="Finn R."/>
            <person name="Kale V."/>
            <person name="Holt S."/>
            <person name="Cochrane G."/>
            <person name="Meng A."/>
            <person name="Brown T."/>
            <person name="Cohen L."/>
        </authorList>
    </citation>
    <scope>NUCLEOTIDE SEQUENCE</scope>
    <source>
        <strain evidence="2">CCMP125</strain>
    </source>
</reference>
<feature type="compositionally biased region" description="Acidic residues" evidence="1">
    <location>
        <begin position="69"/>
        <end position="87"/>
    </location>
</feature>
<proteinExistence type="predicted"/>
<dbReference type="PANTHER" id="PTHR31984">
    <property type="entry name" value="TRANSPORTER, PUTATIVE (DUF179)-RELATED"/>
    <property type="match status" value="1"/>
</dbReference>
<feature type="region of interest" description="Disordered" evidence="1">
    <location>
        <begin position="105"/>
        <end position="134"/>
    </location>
</feature>
<dbReference type="PANTHER" id="PTHR31984:SF17">
    <property type="entry name" value="TRANSCRIPTIONAL REGULATOR"/>
    <property type="match status" value="1"/>
</dbReference>
<gene>
    <name evidence="2" type="ORF">APAL1065_LOCUS23738</name>
</gene>
<protein>
    <submittedName>
        <fullName evidence="2">Uncharacterized protein</fullName>
    </submittedName>
</protein>
<sequence>MPDSTEPEEAKAAVAAPAEKNTKETEENVDDDDDEEDLDESERPTKRSKTRERLSDNEEETAGAAGGTAEDEDMLDDDDDDDEESSIDDTSLGDWRKFRASLIDGGLPSAPSSTATTTKTAGSSTKSNKKKSVAAKNEELLAKQNEKLAEEYRTGVWAHTVPDAEVGGLLCRLPLEAELFLGKTPTSNPNALYWKDKLDLMVSLERMDERKTKEENLDDTQDLADAATLAQVETWFEAAERMITSELQSMVPESEEGKPQVILNPDSLGEKERLLLDKYMSYKQTWQEICLVTAHNPETGCSESLIINRPIAKSINKQLAVYLLDGSDGSGKGRFAFDFMDKLVQAFGNEAGVYMGGPDGQEGPALLIHGISNLEGATELAPGTSIYQGGWEAAVEGVLNGTYKPLDFRFFMGRQTYDPKENPKRGNLVALVTGGAYQPVACARSVALKQCLGLPKPLWHEVLELCGGELKAISSIELRKRIDLQ</sequence>
<feature type="region of interest" description="Disordered" evidence="1">
    <location>
        <begin position="1"/>
        <end position="93"/>
    </location>
</feature>
<dbReference type="EMBL" id="HBHT01035307">
    <property type="protein sequence ID" value="CAD9988276.1"/>
    <property type="molecule type" value="Transcribed_RNA"/>
</dbReference>
<name>A0A7S2YQ38_9STRA</name>
<feature type="compositionally biased region" description="Acidic residues" evidence="1">
    <location>
        <begin position="27"/>
        <end position="40"/>
    </location>
</feature>
<organism evidence="2">
    <name type="scientific">Entomoneis paludosa</name>
    <dbReference type="NCBI Taxonomy" id="265537"/>
    <lineage>
        <taxon>Eukaryota</taxon>
        <taxon>Sar</taxon>
        <taxon>Stramenopiles</taxon>
        <taxon>Ochrophyta</taxon>
        <taxon>Bacillariophyta</taxon>
        <taxon>Bacillariophyceae</taxon>
        <taxon>Bacillariophycidae</taxon>
        <taxon>Entomoneidaceae</taxon>
        <taxon>Entomoneis</taxon>
    </lineage>
</organism>
<dbReference type="InterPro" id="IPR003774">
    <property type="entry name" value="AlgH-like"/>
</dbReference>
<feature type="compositionally biased region" description="Low complexity" evidence="1">
    <location>
        <begin position="109"/>
        <end position="126"/>
    </location>
</feature>
<feature type="compositionally biased region" description="Basic and acidic residues" evidence="1">
    <location>
        <begin position="41"/>
        <end position="56"/>
    </location>
</feature>
<evidence type="ECO:0000313" key="2">
    <source>
        <dbReference type="EMBL" id="CAD9988276.1"/>
    </source>
</evidence>